<accession>A0A8J4H027</accession>
<comment type="caution">
    <text evidence="1">The sequence shown here is derived from an EMBL/GenBank/DDBJ whole genome shotgun (WGS) entry which is preliminary data.</text>
</comment>
<gene>
    <name evidence="1" type="ORF">XYCOK13_11930</name>
</gene>
<keyword evidence="2" id="KW-1185">Reference proteome</keyword>
<evidence type="ECO:0000313" key="1">
    <source>
        <dbReference type="EMBL" id="GIQ68369.1"/>
    </source>
</evidence>
<dbReference type="RefSeq" id="WP_213410962.1">
    <property type="nucleotide sequence ID" value="NZ_BOVK01000015.1"/>
</dbReference>
<dbReference type="Proteomes" id="UP000677918">
    <property type="component" value="Unassembled WGS sequence"/>
</dbReference>
<reference evidence="1" key="1">
    <citation type="submission" date="2021-04" db="EMBL/GenBank/DDBJ databases">
        <title>Draft genome sequence of Xylanibacillus composti strain K13.</title>
        <authorList>
            <person name="Uke A."/>
            <person name="Chhe C."/>
            <person name="Baramee S."/>
            <person name="Kosugi A."/>
        </authorList>
    </citation>
    <scope>NUCLEOTIDE SEQUENCE</scope>
    <source>
        <strain evidence="1">K13</strain>
    </source>
</reference>
<organism evidence="1 2">
    <name type="scientific">Xylanibacillus composti</name>
    <dbReference type="NCBI Taxonomy" id="1572762"/>
    <lineage>
        <taxon>Bacteria</taxon>
        <taxon>Bacillati</taxon>
        <taxon>Bacillota</taxon>
        <taxon>Bacilli</taxon>
        <taxon>Bacillales</taxon>
        <taxon>Paenibacillaceae</taxon>
        <taxon>Xylanibacillus</taxon>
    </lineage>
</organism>
<dbReference type="Pfam" id="PF19552">
    <property type="entry name" value="DUF6075"/>
    <property type="match status" value="1"/>
</dbReference>
<dbReference type="AlphaFoldDB" id="A0A8J4H027"/>
<dbReference type="InterPro" id="IPR045721">
    <property type="entry name" value="DUF6075"/>
</dbReference>
<protein>
    <submittedName>
        <fullName evidence="1">Uncharacterized protein</fullName>
    </submittedName>
</protein>
<sequence>MPRIFKDISHEQFYESNVIRANRQHDPYRKALFYLLGLTDETRRHIHDVYDYQENSIRLEGLQEGWQTGTSSRLTRLAFNLYSGYTGEDEQQVYQYSPYYLFDNELMPFFFEAVKLRYSEYDRCFVPNMRFVDAPALQVQEYGELEH</sequence>
<name>A0A8J4H027_9BACL</name>
<evidence type="ECO:0000313" key="2">
    <source>
        <dbReference type="Proteomes" id="UP000677918"/>
    </source>
</evidence>
<proteinExistence type="predicted"/>
<dbReference type="EMBL" id="BOVK01000015">
    <property type="protein sequence ID" value="GIQ68369.1"/>
    <property type="molecule type" value="Genomic_DNA"/>
</dbReference>